<comment type="caution">
    <text evidence="4">The sequence shown here is derived from an EMBL/GenBank/DDBJ whole genome shotgun (WGS) entry which is preliminary data.</text>
</comment>
<dbReference type="Proteomes" id="UP000243859">
    <property type="component" value="Unassembled WGS sequence"/>
</dbReference>
<keyword evidence="5" id="KW-1185">Reference proteome</keyword>
<dbReference type="InterPro" id="IPR011010">
    <property type="entry name" value="DNA_brk_join_enz"/>
</dbReference>
<dbReference type="Pfam" id="PF00589">
    <property type="entry name" value="Phage_integrase"/>
    <property type="match status" value="1"/>
</dbReference>
<keyword evidence="1" id="KW-0238">DNA-binding</keyword>
<organism evidence="4 5">
    <name type="scientific">Rhodovulum imhoffii</name>
    <dbReference type="NCBI Taxonomy" id="365340"/>
    <lineage>
        <taxon>Bacteria</taxon>
        <taxon>Pseudomonadati</taxon>
        <taxon>Pseudomonadota</taxon>
        <taxon>Alphaproteobacteria</taxon>
        <taxon>Rhodobacterales</taxon>
        <taxon>Paracoccaceae</taxon>
        <taxon>Rhodovulum</taxon>
    </lineage>
</organism>
<dbReference type="InterPro" id="IPR002104">
    <property type="entry name" value="Integrase_catalytic"/>
</dbReference>
<dbReference type="AlphaFoldDB" id="A0A2T5BL49"/>
<dbReference type="SUPFAM" id="SSF56349">
    <property type="entry name" value="DNA breaking-rejoining enzymes"/>
    <property type="match status" value="1"/>
</dbReference>
<feature type="domain" description="Tyr recombinase" evidence="3">
    <location>
        <begin position="153"/>
        <end position="331"/>
    </location>
</feature>
<dbReference type="GO" id="GO:0015074">
    <property type="term" value="P:DNA integration"/>
    <property type="evidence" value="ECO:0007669"/>
    <property type="project" value="InterPro"/>
</dbReference>
<sequence length="332" mass="38379">MVKKKYLWRHPAGRIYVRLKGRLYRIHAQEGTEDFDREYWEILTGKRMQAKTSWNALIEDYRTSDRWLGLKPRTRQDYDKVMLYLREKIGPRDVKSLTRSDVIAAQKANSHRTRFANYIPQMLVILCEHAIDSGWIANNPAKGVRALKTPQHRKKEHLPWPDWAVDKFRAEASDLPRLIFEIGVGSVQRPGDWVGFRWGDYDGDSLTLRQNKTDKPLVLPCTAELKSALDTAKAALGVIPIAGKPILSKLDGNPMGYRYMSQVMLRERRRLGLEAYDLHALRYRGVQELAWQGCTDDEIAAYSGHATKAMIEKYAGEARQVMRARQAREKRK</sequence>
<dbReference type="GO" id="GO:0003677">
    <property type="term" value="F:DNA binding"/>
    <property type="evidence" value="ECO:0007669"/>
    <property type="project" value="UniProtKB-KW"/>
</dbReference>
<dbReference type="RefSeq" id="WP_107893692.1">
    <property type="nucleotide sequence ID" value="NZ_QAAA01000041.1"/>
</dbReference>
<proteinExistence type="predicted"/>
<name>A0A2T5BL49_9RHOB</name>
<dbReference type="OrthoDB" id="7510934at2"/>
<gene>
    <name evidence="4" type="ORF">C8N32_1412</name>
</gene>
<evidence type="ECO:0000313" key="4">
    <source>
        <dbReference type="EMBL" id="PTM99684.1"/>
    </source>
</evidence>
<dbReference type="InterPro" id="IPR010998">
    <property type="entry name" value="Integrase_recombinase_N"/>
</dbReference>
<evidence type="ECO:0000256" key="1">
    <source>
        <dbReference type="ARBA" id="ARBA00023125"/>
    </source>
</evidence>
<keyword evidence="2" id="KW-0233">DNA recombination</keyword>
<reference evidence="4 5" key="1">
    <citation type="submission" date="2018-04" db="EMBL/GenBank/DDBJ databases">
        <title>Genomic Encyclopedia of Archaeal and Bacterial Type Strains, Phase II (KMG-II): from individual species to whole genera.</title>
        <authorList>
            <person name="Goeker M."/>
        </authorList>
    </citation>
    <scope>NUCLEOTIDE SEQUENCE [LARGE SCALE GENOMIC DNA]</scope>
    <source>
        <strain evidence="4 5">DSM 18064</strain>
    </source>
</reference>
<dbReference type="Gene3D" id="1.10.150.130">
    <property type="match status" value="1"/>
</dbReference>
<evidence type="ECO:0000313" key="5">
    <source>
        <dbReference type="Proteomes" id="UP000243859"/>
    </source>
</evidence>
<dbReference type="Gene3D" id="1.10.443.10">
    <property type="entry name" value="Intergrase catalytic core"/>
    <property type="match status" value="1"/>
</dbReference>
<dbReference type="InterPro" id="IPR013762">
    <property type="entry name" value="Integrase-like_cat_sf"/>
</dbReference>
<evidence type="ECO:0000256" key="2">
    <source>
        <dbReference type="ARBA" id="ARBA00023172"/>
    </source>
</evidence>
<dbReference type="EMBL" id="QAAA01000041">
    <property type="protein sequence ID" value="PTM99684.1"/>
    <property type="molecule type" value="Genomic_DNA"/>
</dbReference>
<protein>
    <submittedName>
        <fullName evidence="4">Site-specific recombinase XerC</fullName>
    </submittedName>
</protein>
<evidence type="ECO:0000259" key="3">
    <source>
        <dbReference type="PROSITE" id="PS51898"/>
    </source>
</evidence>
<accession>A0A2T5BL49</accession>
<dbReference type="PROSITE" id="PS51898">
    <property type="entry name" value="TYR_RECOMBINASE"/>
    <property type="match status" value="1"/>
</dbReference>
<dbReference type="GO" id="GO:0006310">
    <property type="term" value="P:DNA recombination"/>
    <property type="evidence" value="ECO:0007669"/>
    <property type="project" value="UniProtKB-KW"/>
</dbReference>